<dbReference type="SUPFAM" id="SSF52833">
    <property type="entry name" value="Thioredoxin-like"/>
    <property type="match status" value="1"/>
</dbReference>
<dbReference type="AlphaFoldDB" id="A0AA90PQ94"/>
<dbReference type="Proteomes" id="UP001240777">
    <property type="component" value="Unassembled WGS sequence"/>
</dbReference>
<dbReference type="InterPro" id="IPR036249">
    <property type="entry name" value="Thioredoxin-like_sf"/>
</dbReference>
<gene>
    <name evidence="2" type="ORF">Q5I04_04420</name>
    <name evidence="3" type="ORF">Q5I06_02845</name>
</gene>
<reference evidence="2" key="2">
    <citation type="submission" date="2023-07" db="EMBL/GenBank/DDBJ databases">
        <authorList>
            <person name="Aydin F."/>
            <person name="Tarhane S."/>
            <person name="Saticioglu I.B."/>
            <person name="Karakaya E."/>
            <person name="Abay S."/>
            <person name="Guran O."/>
            <person name="Bozkurt E."/>
            <person name="Uzum N."/>
            <person name="Olgun K."/>
            <person name="Jablonski D."/>
        </authorList>
    </citation>
    <scope>NUCLEOTIDE SEQUENCE</scope>
    <source>
        <strain evidence="2">Faydin-H75</strain>
    </source>
</reference>
<dbReference type="RefSeq" id="WP_305516995.1">
    <property type="nucleotide sequence ID" value="NZ_JAUPEV010000005.1"/>
</dbReference>
<dbReference type="Gene3D" id="3.40.30.10">
    <property type="entry name" value="Glutaredoxin"/>
    <property type="match status" value="1"/>
</dbReference>
<evidence type="ECO:0008006" key="6">
    <source>
        <dbReference type="Google" id="ProtNLM"/>
    </source>
</evidence>
<keyword evidence="5" id="KW-1185">Reference proteome</keyword>
<comment type="caution">
    <text evidence="3">The sequence shown here is derived from an EMBL/GenBank/DDBJ whole genome shotgun (WGS) entry which is preliminary data.</text>
</comment>
<feature type="signal peptide" evidence="1">
    <location>
        <begin position="1"/>
        <end position="22"/>
    </location>
</feature>
<accession>A0AA90PQ94</accession>
<evidence type="ECO:0000313" key="5">
    <source>
        <dbReference type="Proteomes" id="UP001240777"/>
    </source>
</evidence>
<dbReference type="EMBL" id="JAUYZK010000003">
    <property type="protein sequence ID" value="MDP2538721.1"/>
    <property type="molecule type" value="Genomic_DNA"/>
</dbReference>
<organism evidence="3 4">
    <name type="scientific">Helicobacter cappadocius</name>
    <dbReference type="NCBI Taxonomy" id="3063998"/>
    <lineage>
        <taxon>Bacteria</taxon>
        <taxon>Pseudomonadati</taxon>
        <taxon>Campylobacterota</taxon>
        <taxon>Epsilonproteobacteria</taxon>
        <taxon>Campylobacterales</taxon>
        <taxon>Helicobacteraceae</taxon>
        <taxon>Helicobacter</taxon>
    </lineage>
</organism>
<evidence type="ECO:0000313" key="4">
    <source>
        <dbReference type="Proteomes" id="UP001177258"/>
    </source>
</evidence>
<sequence length="196" mass="22941">MKYFYSLLIVLFFIACTDNAHKNQTTYRFTDQEGQPIKIQTDFNTFDIFSDTPKPQDIEKTTLIMFLDLSSENSKDYILGLNHLTQTFPKAYIIGILTQKYPNTEIDQYIQTNHIHFPILNPTDSKNLLDDFFKKINESDEKVNPTDETQAQQTDTSSKIPFFVLYDKHGKKYQTYTGMIPEEMFAYDIDTLSKKH</sequence>
<proteinExistence type="predicted"/>
<protein>
    <recommendedName>
        <fullName evidence="6">Lipoprotein</fullName>
    </recommendedName>
</protein>
<dbReference type="EMBL" id="JAUPEV010000005">
    <property type="protein sequence ID" value="MDO7253153.1"/>
    <property type="molecule type" value="Genomic_DNA"/>
</dbReference>
<evidence type="ECO:0000313" key="2">
    <source>
        <dbReference type="EMBL" id="MDO7253153.1"/>
    </source>
</evidence>
<reference evidence="3 5" key="1">
    <citation type="submission" date="2023-07" db="EMBL/GenBank/DDBJ databases">
        <title>Unpublished Manusciprt.</title>
        <authorList>
            <person name="Aydin F."/>
            <person name="Tarhane S."/>
            <person name="Saticioglu I.B."/>
            <person name="Karakaya E."/>
            <person name="Abay S."/>
            <person name="Guran O."/>
            <person name="Bozkurt E."/>
            <person name="Uzum N."/>
            <person name="Olgun K."/>
            <person name="Jablonski D."/>
        </authorList>
    </citation>
    <scope>NUCLEOTIDE SEQUENCE</scope>
    <source>
        <strain evidence="5">faydin-H75</strain>
        <strain evidence="3">Faydin-H76</strain>
    </source>
</reference>
<evidence type="ECO:0000256" key="1">
    <source>
        <dbReference type="SAM" id="SignalP"/>
    </source>
</evidence>
<feature type="chain" id="PRO_5041641381" description="Lipoprotein" evidence="1">
    <location>
        <begin position="23"/>
        <end position="196"/>
    </location>
</feature>
<dbReference type="Proteomes" id="UP001177258">
    <property type="component" value="Unassembled WGS sequence"/>
</dbReference>
<keyword evidence="1" id="KW-0732">Signal</keyword>
<dbReference type="PROSITE" id="PS51257">
    <property type="entry name" value="PROKAR_LIPOPROTEIN"/>
    <property type="match status" value="1"/>
</dbReference>
<name>A0AA90PQ94_9HELI</name>
<evidence type="ECO:0000313" key="3">
    <source>
        <dbReference type="EMBL" id="MDP2538721.1"/>
    </source>
</evidence>
<reference evidence="2 4" key="3">
    <citation type="journal article" date="2024" name="Syst. Appl. Microbiol.">
        <title>Helicobacter cappadocius sp. nov., from lizards: The first psychrotrophic Helicobacter species.</title>
        <authorList>
            <person name="Aydin F."/>
            <person name="Tarhane S."/>
            <person name="Karakaya E."/>
            <person name="Abay S."/>
            <person name="Kayman T."/>
            <person name="Guran O."/>
            <person name="Bozkurt E."/>
            <person name="Uzum N."/>
            <person name="Avci A."/>
            <person name="Olgun K."/>
            <person name="Jablonski D."/>
            <person name="Guran C."/>
            <person name="Burcin Saticioglu I."/>
        </authorList>
    </citation>
    <scope>NUCLEOTIDE SEQUENCE [LARGE SCALE GENOMIC DNA]</scope>
    <source>
        <strain evidence="2">Faydin-H75</strain>
        <strain evidence="4">faydin-H76</strain>
    </source>
</reference>